<sequence length="568" mass="59922">MIEEIFIRDLGVIGEARLPLGAGFTALTGETGAGKTMVVTALGLVLGERADAGAVRLGSAQAVVEGHWEVDAAGPVADRVRDAGGDLDAVSHGRAQLILSRSVSSEGRSRATVGGRAAPVGVLSEIGANLVVVHGQSEQIRLRSSTAQREALDRFAGSELSTLLGDYQEVFRRWQIQQGELDVLVAERDRRAREAEELRLAMDEIEAVSPQRGEDAELAERAERLSNLEDLRRAAVEAQEAVSAQFVDDTGDALARVDGARRALDRVAGHDAALAPIVSALAEASFALSEISGQLASYLGSLDADGGRELEIIQERRAALTALARRYGPTVDEVIDYLESGSSRLLELDSDADRILELGDQVAADRRRVDELAAELTAVRQVAAGRLAAEVTAELGALAMPDARLAIEVTERELGLTGRDQVAILLQPHAGSEPRPIGRGASGGELSRVMLAIEVVLAATDPVPTFVFDEVDAGVGGASATEIGRRLARLAQTSQVIVVTHLAQVAAFSTNHLVVEKGSDGSVTASNVRLVHGEERAAEMARLLSGSPDSESALAHARELLDNAHRVG</sequence>
<comment type="similarity">
    <text evidence="2 9">Belongs to the RecN family.</text>
</comment>
<dbReference type="Pfam" id="PF02463">
    <property type="entry name" value="SMC_N"/>
    <property type="match status" value="1"/>
</dbReference>
<dbReference type="CDD" id="cd03241">
    <property type="entry name" value="ABC_RecN"/>
    <property type="match status" value="1"/>
</dbReference>
<dbReference type="SUPFAM" id="SSF52540">
    <property type="entry name" value="P-loop containing nucleoside triphosphate hydrolases"/>
    <property type="match status" value="2"/>
</dbReference>
<dbReference type="RefSeq" id="WP_386739007.1">
    <property type="nucleotide sequence ID" value="NZ_JBHSMG010000001.1"/>
</dbReference>
<dbReference type="PANTHER" id="PTHR11059">
    <property type="entry name" value="DNA REPAIR PROTEIN RECN"/>
    <property type="match status" value="1"/>
</dbReference>
<keyword evidence="6" id="KW-0067">ATP-binding</keyword>
<evidence type="ECO:0000256" key="6">
    <source>
        <dbReference type="ARBA" id="ARBA00022840"/>
    </source>
</evidence>
<evidence type="ECO:0000256" key="4">
    <source>
        <dbReference type="ARBA" id="ARBA00022741"/>
    </source>
</evidence>
<dbReference type="Proteomes" id="UP001596039">
    <property type="component" value="Unassembled WGS sequence"/>
</dbReference>
<evidence type="ECO:0000259" key="10">
    <source>
        <dbReference type="Pfam" id="PF02463"/>
    </source>
</evidence>
<reference evidence="12" key="1">
    <citation type="journal article" date="2019" name="Int. J. Syst. Evol. Microbiol.">
        <title>The Global Catalogue of Microorganisms (GCM) 10K type strain sequencing project: providing services to taxonomists for standard genome sequencing and annotation.</title>
        <authorList>
            <consortium name="The Broad Institute Genomics Platform"/>
            <consortium name="The Broad Institute Genome Sequencing Center for Infectious Disease"/>
            <person name="Wu L."/>
            <person name="Ma J."/>
        </authorList>
    </citation>
    <scope>NUCLEOTIDE SEQUENCE [LARGE SCALE GENOMIC DNA]</scope>
    <source>
        <strain evidence="12">CGMCC 4.6997</strain>
    </source>
</reference>
<accession>A0ABW0NP53</accession>
<evidence type="ECO:0000256" key="7">
    <source>
        <dbReference type="ARBA" id="ARBA00023204"/>
    </source>
</evidence>
<evidence type="ECO:0000256" key="1">
    <source>
        <dbReference type="ARBA" id="ARBA00003618"/>
    </source>
</evidence>
<dbReference type="InterPro" id="IPR003395">
    <property type="entry name" value="RecF/RecN/SMC_N"/>
</dbReference>
<dbReference type="Gene3D" id="3.40.50.300">
    <property type="entry name" value="P-loop containing nucleotide triphosphate hydrolases"/>
    <property type="match status" value="2"/>
</dbReference>
<dbReference type="InterPro" id="IPR027417">
    <property type="entry name" value="P-loop_NTPase"/>
</dbReference>
<dbReference type="PANTHER" id="PTHR11059:SF0">
    <property type="entry name" value="DNA REPAIR PROTEIN RECN"/>
    <property type="match status" value="1"/>
</dbReference>
<dbReference type="PIRSF" id="PIRSF003128">
    <property type="entry name" value="RecN"/>
    <property type="match status" value="1"/>
</dbReference>
<keyword evidence="4" id="KW-0547">Nucleotide-binding</keyword>
<proteinExistence type="inferred from homology"/>
<dbReference type="InterPro" id="IPR004604">
    <property type="entry name" value="DNA_recomb/repair_RecN"/>
</dbReference>
<feature type="domain" description="RecF/RecN/SMC N-terminal" evidence="10">
    <location>
        <begin position="3"/>
        <end position="514"/>
    </location>
</feature>
<dbReference type="EMBL" id="JBHSMG010000001">
    <property type="protein sequence ID" value="MFC5501418.1"/>
    <property type="molecule type" value="Genomic_DNA"/>
</dbReference>
<comment type="function">
    <text evidence="1 9">May be involved in recombinational repair of damaged DNA.</text>
</comment>
<comment type="caution">
    <text evidence="11">The sequence shown here is derived from an EMBL/GenBank/DDBJ whole genome shotgun (WGS) entry which is preliminary data.</text>
</comment>
<protein>
    <recommendedName>
        <fullName evidence="3 9">DNA repair protein RecN</fullName>
    </recommendedName>
    <alternativeName>
        <fullName evidence="8 9">Recombination protein N</fullName>
    </alternativeName>
</protein>
<evidence type="ECO:0000256" key="3">
    <source>
        <dbReference type="ARBA" id="ARBA00021315"/>
    </source>
</evidence>
<keyword evidence="12" id="KW-1185">Reference proteome</keyword>
<evidence type="ECO:0000256" key="8">
    <source>
        <dbReference type="ARBA" id="ARBA00033408"/>
    </source>
</evidence>
<evidence type="ECO:0000313" key="12">
    <source>
        <dbReference type="Proteomes" id="UP001596039"/>
    </source>
</evidence>
<evidence type="ECO:0000256" key="2">
    <source>
        <dbReference type="ARBA" id="ARBA00009441"/>
    </source>
</evidence>
<evidence type="ECO:0000256" key="9">
    <source>
        <dbReference type="PIRNR" id="PIRNR003128"/>
    </source>
</evidence>
<dbReference type="NCBIfam" id="TIGR00634">
    <property type="entry name" value="recN"/>
    <property type="match status" value="1"/>
</dbReference>
<evidence type="ECO:0000256" key="5">
    <source>
        <dbReference type="ARBA" id="ARBA00022763"/>
    </source>
</evidence>
<keyword evidence="7 9" id="KW-0234">DNA repair</keyword>
<keyword evidence="5 9" id="KW-0227">DNA damage</keyword>
<gene>
    <name evidence="11" type="primary">recN</name>
    <name evidence="11" type="ORF">ACFPJ4_04090</name>
</gene>
<name>A0ABW0NP53_9MICO</name>
<organism evidence="11 12">
    <name type="scientific">Lysinimonas soli</name>
    <dbReference type="NCBI Taxonomy" id="1074233"/>
    <lineage>
        <taxon>Bacteria</taxon>
        <taxon>Bacillati</taxon>
        <taxon>Actinomycetota</taxon>
        <taxon>Actinomycetes</taxon>
        <taxon>Micrococcales</taxon>
        <taxon>Microbacteriaceae</taxon>
        <taxon>Lysinimonas</taxon>
    </lineage>
</organism>
<evidence type="ECO:0000313" key="11">
    <source>
        <dbReference type="EMBL" id="MFC5501418.1"/>
    </source>
</evidence>